<sequence length="136" mass="14810">MRVILSFVLSLGLGASGGVASASAGSLAQEADINQGLFYMAVADEIRKRCGDISPRVFTALAYMRALKDEAQSRGYTEDEIEAYISDKDEKRKIRGRSDDYIRSQGAMPNDEPSLCDLGRAEIAKQSPIGKFLKAK</sequence>
<dbReference type="InterPro" id="IPR020349">
    <property type="entry name" value="Uncharacterised_14.7kDa"/>
</dbReference>
<proteinExistence type="predicted"/>
<dbReference type="PATRIC" id="fig|1288298.3.peg.1532"/>
<dbReference type="AlphaFoldDB" id="A0A0A0HLF2"/>
<gene>
    <name evidence="2" type="ORF">rosmuc_01519</name>
</gene>
<accession>A0A0A0HLF2</accession>
<dbReference type="Proteomes" id="UP000030021">
    <property type="component" value="Unassembled WGS sequence"/>
</dbReference>
<protein>
    <recommendedName>
        <fullName evidence="4">NADH dehydrogenase subunit E</fullName>
    </recommendedName>
</protein>
<dbReference type="RefSeq" id="WP_037271627.1">
    <property type="nucleotide sequence ID" value="NZ_KN293978.2"/>
</dbReference>
<comment type="caution">
    <text evidence="2">The sequence shown here is derived from an EMBL/GenBank/DDBJ whole genome shotgun (WGS) entry which is preliminary data.</text>
</comment>
<feature type="signal peptide" evidence="1">
    <location>
        <begin position="1"/>
        <end position="24"/>
    </location>
</feature>
<dbReference type="OrthoDB" id="7658992at2"/>
<dbReference type="HOGENOM" id="CLU_123859_0_0_5"/>
<evidence type="ECO:0000313" key="2">
    <source>
        <dbReference type="EMBL" id="KGM88682.1"/>
    </source>
</evidence>
<organism evidence="2 3">
    <name type="scientific">Roseovarius mucosus DSM 17069</name>
    <dbReference type="NCBI Taxonomy" id="1288298"/>
    <lineage>
        <taxon>Bacteria</taxon>
        <taxon>Pseudomonadati</taxon>
        <taxon>Pseudomonadota</taxon>
        <taxon>Alphaproteobacteria</taxon>
        <taxon>Rhodobacterales</taxon>
        <taxon>Roseobacteraceae</taxon>
        <taxon>Roseovarius</taxon>
    </lineage>
</organism>
<name>A0A0A0HLF2_9RHOB</name>
<dbReference type="STRING" id="215743.ROSMUCSMR3_00225"/>
<dbReference type="Pfam" id="PF17267">
    <property type="entry name" value="DUF5333"/>
    <property type="match status" value="1"/>
</dbReference>
<dbReference type="eggNOG" id="ENOG50330KF">
    <property type="taxonomic scope" value="Bacteria"/>
</dbReference>
<evidence type="ECO:0008006" key="4">
    <source>
        <dbReference type="Google" id="ProtNLM"/>
    </source>
</evidence>
<feature type="chain" id="PRO_5001963323" description="NADH dehydrogenase subunit E" evidence="1">
    <location>
        <begin position="25"/>
        <end position="136"/>
    </location>
</feature>
<evidence type="ECO:0000313" key="3">
    <source>
        <dbReference type="Proteomes" id="UP000030021"/>
    </source>
</evidence>
<keyword evidence="1" id="KW-0732">Signal</keyword>
<evidence type="ECO:0000256" key="1">
    <source>
        <dbReference type="SAM" id="SignalP"/>
    </source>
</evidence>
<dbReference type="EMBL" id="AONH01000007">
    <property type="protein sequence ID" value="KGM88682.1"/>
    <property type="molecule type" value="Genomic_DNA"/>
</dbReference>
<reference evidence="2 3" key="1">
    <citation type="submission" date="2013-01" db="EMBL/GenBank/DDBJ databases">
        <authorList>
            <person name="Fiebig A."/>
            <person name="Goeker M."/>
            <person name="Klenk H.-P.P."/>
        </authorList>
    </citation>
    <scope>NUCLEOTIDE SEQUENCE [LARGE SCALE GENOMIC DNA]</scope>
    <source>
        <strain evidence="2 3">DSM 17069</strain>
    </source>
</reference>